<reference evidence="2" key="1">
    <citation type="journal article" date="2022" name="Microb. Genom.">
        <title>A global pangenome for the wheat fungal pathogen Pyrenophora tritici-repentis and prediction of effector protein structural homology.</title>
        <authorList>
            <person name="Moolhuijzen P.M."/>
            <person name="See P.T."/>
            <person name="Shi G."/>
            <person name="Powell H.R."/>
            <person name="Cockram J."/>
            <person name="Jorgensen L.N."/>
            <person name="Benslimane H."/>
            <person name="Strelkov S.E."/>
            <person name="Turner J."/>
            <person name="Liu Z."/>
            <person name="Moffat C.S."/>
        </authorList>
    </citation>
    <scope>NUCLEOTIDE SEQUENCE [LARGE SCALE GENOMIC DNA]</scope>
</reference>
<keyword evidence="2" id="KW-1185">Reference proteome</keyword>
<sequence length="55" mass="5972">MAPCPPENANPALFGTNRTSRLATKISRSPPNNAYPGHLIPQEPGLRQATLEYLV</sequence>
<accession>A0A922NSU9</accession>
<dbReference type="EMBL" id="NRDI02000001">
    <property type="protein sequence ID" value="KAI1521041.1"/>
    <property type="molecule type" value="Genomic_DNA"/>
</dbReference>
<name>A0A922NSU9_9PLEO</name>
<organism evidence="1 2">
    <name type="scientific">Pyrenophora tritici-repentis</name>
    <dbReference type="NCBI Taxonomy" id="45151"/>
    <lineage>
        <taxon>Eukaryota</taxon>
        <taxon>Fungi</taxon>
        <taxon>Dikarya</taxon>
        <taxon>Ascomycota</taxon>
        <taxon>Pezizomycotina</taxon>
        <taxon>Dothideomycetes</taxon>
        <taxon>Pleosporomycetidae</taxon>
        <taxon>Pleosporales</taxon>
        <taxon>Pleosporineae</taxon>
        <taxon>Pleosporaceae</taxon>
        <taxon>Pyrenophora</taxon>
    </lineage>
</organism>
<evidence type="ECO:0000313" key="2">
    <source>
        <dbReference type="Proteomes" id="UP000249757"/>
    </source>
</evidence>
<dbReference type="Proteomes" id="UP000249757">
    <property type="component" value="Unassembled WGS sequence"/>
</dbReference>
<dbReference type="AlphaFoldDB" id="A0A922NSU9"/>
<comment type="caution">
    <text evidence="1">The sequence shown here is derived from an EMBL/GenBank/DDBJ whole genome shotgun (WGS) entry which is preliminary data.</text>
</comment>
<proteinExistence type="predicted"/>
<gene>
    <name evidence="1" type="ORF">Ptr86124_001409</name>
</gene>
<evidence type="ECO:0000313" key="1">
    <source>
        <dbReference type="EMBL" id="KAI1521041.1"/>
    </source>
</evidence>
<protein>
    <submittedName>
        <fullName evidence="1">Uncharacterized protein</fullName>
    </submittedName>
</protein>